<dbReference type="PANTHER" id="PTHR30203">
    <property type="entry name" value="OUTER MEMBRANE CATION EFFLUX PROTEIN"/>
    <property type="match status" value="1"/>
</dbReference>
<keyword evidence="2" id="KW-0175">Coiled coil</keyword>
<accession>A0ABX7PAP6</accession>
<feature type="coiled-coil region" evidence="2">
    <location>
        <begin position="319"/>
        <end position="346"/>
    </location>
</feature>
<evidence type="ECO:0000313" key="4">
    <source>
        <dbReference type="Proteomes" id="UP000662747"/>
    </source>
</evidence>
<dbReference type="Pfam" id="PF02321">
    <property type="entry name" value="OEP"/>
    <property type="match status" value="1"/>
</dbReference>
<proteinExistence type="inferred from homology"/>
<sequence>MRPPSASSLTLAALPDEAGLASLLWEHSPEFASARARLASSRADLVRAHLLPNPTLDVSMNTIPLGPTNPPGLSRLREVPNYVFGLSELVELGKRGPRQDSARAALASAALDVYATLRTRTYDVLERAADVAATEVRVAQLQELADDAAELTQLQRARQERGESAGLDVDRSVLEEESLRASLGEERARLTDLLLACAQTAGMPCAPFGSRTAAADFLAARLSRAPAPARVEARPDLRSLSAQEEAARASLRLARRQWIPDPTVRAGYTRDQFVVAGNQLNSVFVGLSMPLPFFDHGQAEAHSASAAMESARTSRELLTAQATRDAATLTEELSRVRERQDRLRTKTLPLAEGVVQRLDQAVRAGGAALQDLLLARRTYGELLLRAADLDQSAFHLSVGLDRASAAGPEAPSTLELPRG</sequence>
<gene>
    <name evidence="3" type="ORF">JY651_22595</name>
</gene>
<name>A0ABX7PAP6_9BACT</name>
<evidence type="ECO:0000313" key="3">
    <source>
        <dbReference type="EMBL" id="QSQ27530.1"/>
    </source>
</evidence>
<dbReference type="InterPro" id="IPR010131">
    <property type="entry name" value="MdtP/NodT-like"/>
</dbReference>
<reference evidence="3 4" key="1">
    <citation type="submission" date="2021-02" db="EMBL/GenBank/DDBJ databases">
        <title>De Novo genome assembly of isolated myxobacteria.</title>
        <authorList>
            <person name="Stevens D.C."/>
        </authorList>
    </citation>
    <scope>NUCLEOTIDE SEQUENCE [LARGE SCALE GENOMIC DNA]</scope>
    <source>
        <strain evidence="4">SCPEA02</strain>
    </source>
</reference>
<comment type="similarity">
    <text evidence="1">Belongs to the outer membrane factor (OMF) (TC 1.B.17) family.</text>
</comment>
<keyword evidence="4" id="KW-1185">Reference proteome</keyword>
<protein>
    <submittedName>
        <fullName evidence="3">TolC family protein</fullName>
    </submittedName>
</protein>
<dbReference type="PANTHER" id="PTHR30203:SF24">
    <property type="entry name" value="BLR4935 PROTEIN"/>
    <property type="match status" value="1"/>
</dbReference>
<dbReference type="RefSeq" id="WP_206729051.1">
    <property type="nucleotide sequence ID" value="NZ_CP071090.1"/>
</dbReference>
<dbReference type="SUPFAM" id="SSF56954">
    <property type="entry name" value="Outer membrane efflux proteins (OEP)"/>
    <property type="match status" value="1"/>
</dbReference>
<evidence type="ECO:0000256" key="1">
    <source>
        <dbReference type="ARBA" id="ARBA00007613"/>
    </source>
</evidence>
<dbReference type="Gene3D" id="1.20.1600.10">
    <property type="entry name" value="Outer membrane efflux proteins (OEP)"/>
    <property type="match status" value="1"/>
</dbReference>
<organism evidence="3 4">
    <name type="scientific">Pyxidicoccus parkwayensis</name>
    <dbReference type="NCBI Taxonomy" id="2813578"/>
    <lineage>
        <taxon>Bacteria</taxon>
        <taxon>Pseudomonadati</taxon>
        <taxon>Myxococcota</taxon>
        <taxon>Myxococcia</taxon>
        <taxon>Myxococcales</taxon>
        <taxon>Cystobacterineae</taxon>
        <taxon>Myxococcaceae</taxon>
        <taxon>Pyxidicoccus</taxon>
    </lineage>
</organism>
<dbReference type="Proteomes" id="UP000662747">
    <property type="component" value="Chromosome"/>
</dbReference>
<dbReference type="EMBL" id="CP071090">
    <property type="protein sequence ID" value="QSQ27530.1"/>
    <property type="molecule type" value="Genomic_DNA"/>
</dbReference>
<evidence type="ECO:0000256" key="2">
    <source>
        <dbReference type="SAM" id="Coils"/>
    </source>
</evidence>
<dbReference type="InterPro" id="IPR003423">
    <property type="entry name" value="OMP_efflux"/>
</dbReference>